<dbReference type="EMBL" id="JAFMPP010000001">
    <property type="protein sequence ID" value="MBO0661089.1"/>
    <property type="molecule type" value="Genomic_DNA"/>
</dbReference>
<gene>
    <name evidence="2" type="ORF">J1C48_00745</name>
</gene>
<dbReference type="Proteomes" id="UP000664122">
    <property type="component" value="Unassembled WGS sequence"/>
</dbReference>
<evidence type="ECO:0000256" key="1">
    <source>
        <dbReference type="SAM" id="Phobius"/>
    </source>
</evidence>
<sequence length="168" mass="17649">MVNPDDSRTMTSGENTAPPPLGPLLTFAAVVPIAAGSAFLWIGDPAQSYITVSMTLLWSAAILAFLAGVRHAVSFRHPGGTTIAQGGTMLWLYGLGFATIVETVWAYTLTATTLAILGFLSLAILDPIAAKRGEAPLFFASLRSVQMAIPIVALVALGVYVWLSPLFA</sequence>
<organism evidence="2 3">
    <name type="scientific">Jiella flava</name>
    <dbReference type="NCBI Taxonomy" id="2816857"/>
    <lineage>
        <taxon>Bacteria</taxon>
        <taxon>Pseudomonadati</taxon>
        <taxon>Pseudomonadota</taxon>
        <taxon>Alphaproteobacteria</taxon>
        <taxon>Hyphomicrobiales</taxon>
        <taxon>Aurantimonadaceae</taxon>
        <taxon>Jiella</taxon>
    </lineage>
</organism>
<feature type="transmembrane region" description="Helical" evidence="1">
    <location>
        <begin position="104"/>
        <end position="125"/>
    </location>
</feature>
<dbReference type="RefSeq" id="WP_207255730.1">
    <property type="nucleotide sequence ID" value="NZ_JAFMPP010000001.1"/>
</dbReference>
<evidence type="ECO:0000313" key="2">
    <source>
        <dbReference type="EMBL" id="MBO0661089.1"/>
    </source>
</evidence>
<name>A0A939FUJ9_9HYPH</name>
<feature type="transmembrane region" description="Helical" evidence="1">
    <location>
        <begin position="137"/>
        <end position="163"/>
    </location>
</feature>
<keyword evidence="1" id="KW-0812">Transmembrane</keyword>
<keyword evidence="1" id="KW-0472">Membrane</keyword>
<keyword evidence="1" id="KW-1133">Transmembrane helix</keyword>
<dbReference type="AlphaFoldDB" id="A0A939FUJ9"/>
<feature type="transmembrane region" description="Helical" evidence="1">
    <location>
        <begin position="81"/>
        <end position="98"/>
    </location>
</feature>
<evidence type="ECO:0000313" key="3">
    <source>
        <dbReference type="Proteomes" id="UP000664122"/>
    </source>
</evidence>
<accession>A0A939FUJ9</accession>
<proteinExistence type="predicted"/>
<keyword evidence="3" id="KW-1185">Reference proteome</keyword>
<comment type="caution">
    <text evidence="2">The sequence shown here is derived from an EMBL/GenBank/DDBJ whole genome shotgun (WGS) entry which is preliminary data.</text>
</comment>
<feature type="transmembrane region" description="Helical" evidence="1">
    <location>
        <begin position="21"/>
        <end position="42"/>
    </location>
</feature>
<protein>
    <submittedName>
        <fullName evidence="2">DUF3429 domain-containing protein</fullName>
    </submittedName>
</protein>
<feature type="transmembrane region" description="Helical" evidence="1">
    <location>
        <begin position="48"/>
        <end position="69"/>
    </location>
</feature>
<reference evidence="2" key="1">
    <citation type="submission" date="2021-03" db="EMBL/GenBank/DDBJ databases">
        <title>Whole genome sequence of Jiella sp. CQZ9-1.</title>
        <authorList>
            <person name="Tuo L."/>
        </authorList>
    </citation>
    <scope>NUCLEOTIDE SEQUENCE</scope>
    <source>
        <strain evidence="2">CQZ9-1</strain>
    </source>
</reference>